<protein>
    <recommendedName>
        <fullName evidence="1">Alanine racemase N-terminal domain-containing protein</fullName>
    </recommendedName>
</protein>
<reference evidence="2" key="1">
    <citation type="submission" date="2018-05" db="EMBL/GenBank/DDBJ databases">
        <authorList>
            <person name="Lanie J.A."/>
            <person name="Ng W.-L."/>
            <person name="Kazmierczak K.M."/>
            <person name="Andrzejewski T.M."/>
            <person name="Davidsen T.M."/>
            <person name="Wayne K.J."/>
            <person name="Tettelin H."/>
            <person name="Glass J.I."/>
            <person name="Rusch D."/>
            <person name="Podicherti R."/>
            <person name="Tsui H.-C.T."/>
            <person name="Winkler M.E."/>
        </authorList>
    </citation>
    <scope>NUCLEOTIDE SEQUENCE</scope>
</reference>
<proteinExistence type="predicted"/>
<dbReference type="InterPro" id="IPR029066">
    <property type="entry name" value="PLP-binding_barrel"/>
</dbReference>
<evidence type="ECO:0000259" key="1">
    <source>
        <dbReference type="Pfam" id="PF01168"/>
    </source>
</evidence>
<feature type="non-terminal residue" evidence="2">
    <location>
        <position position="140"/>
    </location>
</feature>
<dbReference type="EMBL" id="UINC01221821">
    <property type="protein sequence ID" value="SVE50312.1"/>
    <property type="molecule type" value="Genomic_DNA"/>
</dbReference>
<accession>A0A383E0H7</accession>
<dbReference type="PANTHER" id="PTHR28004:SF2">
    <property type="entry name" value="D-SERINE DEHYDRATASE"/>
    <property type="match status" value="1"/>
</dbReference>
<evidence type="ECO:0000313" key="2">
    <source>
        <dbReference type="EMBL" id="SVE50312.1"/>
    </source>
</evidence>
<sequence length="140" mass="14799">MADIATPAVLIDRTKLERNLSSMQQLADRHHVALRPHAKTHKSIEIARRQLALGATGLTVATVGEALVFLKSGVESITISRPMVVLGDFARLWAEPAVAGADLRVVVDSVCGVEVAAGQAASAARTLGVFIKVDVGLHRC</sequence>
<dbReference type="GO" id="GO:0036088">
    <property type="term" value="P:D-serine catabolic process"/>
    <property type="evidence" value="ECO:0007669"/>
    <property type="project" value="TreeGrafter"/>
</dbReference>
<organism evidence="2">
    <name type="scientific">marine metagenome</name>
    <dbReference type="NCBI Taxonomy" id="408172"/>
    <lineage>
        <taxon>unclassified sequences</taxon>
        <taxon>metagenomes</taxon>
        <taxon>ecological metagenomes</taxon>
    </lineage>
</organism>
<dbReference type="PANTHER" id="PTHR28004">
    <property type="entry name" value="ZGC:162816-RELATED"/>
    <property type="match status" value="1"/>
</dbReference>
<name>A0A383E0H7_9ZZZZ</name>
<feature type="domain" description="Alanine racemase N-terminal" evidence="1">
    <location>
        <begin position="11"/>
        <end position="140"/>
    </location>
</feature>
<dbReference type="SUPFAM" id="SSF51419">
    <property type="entry name" value="PLP-binding barrel"/>
    <property type="match status" value="1"/>
</dbReference>
<dbReference type="AlphaFoldDB" id="A0A383E0H7"/>
<gene>
    <name evidence="2" type="ORF">METZ01_LOCUS503166</name>
</gene>
<dbReference type="InterPro" id="IPR001608">
    <property type="entry name" value="Ala_racemase_N"/>
</dbReference>
<dbReference type="Gene3D" id="3.20.20.10">
    <property type="entry name" value="Alanine racemase"/>
    <property type="match status" value="1"/>
</dbReference>
<dbReference type="GO" id="GO:0008721">
    <property type="term" value="F:D-serine ammonia-lyase activity"/>
    <property type="evidence" value="ECO:0007669"/>
    <property type="project" value="TreeGrafter"/>
</dbReference>
<dbReference type="Pfam" id="PF01168">
    <property type="entry name" value="Ala_racemase_N"/>
    <property type="match status" value="1"/>
</dbReference>
<dbReference type="InterPro" id="IPR051466">
    <property type="entry name" value="D-amino_acid_metab_enzyme"/>
</dbReference>